<sequence>MSTRPRLPLSDSTEACSQGSNAARGYQIFFFRISAYLADYYILLWPDGPGGSNTGEQNRGVKRTRYTLFLLDRRGHSLLLLRCCVGSLRLETTTLVAK</sequence>
<comment type="caution">
    <text evidence="1">The sequence shown here is derived from an EMBL/GenBank/DDBJ whole genome shotgun (WGS) entry which is preliminary data.</text>
</comment>
<name>A0AAV7U8I3_PLEWA</name>
<dbReference type="AlphaFoldDB" id="A0AAV7U8I3"/>
<evidence type="ECO:0000313" key="2">
    <source>
        <dbReference type="Proteomes" id="UP001066276"/>
    </source>
</evidence>
<protein>
    <submittedName>
        <fullName evidence="1">Uncharacterized protein</fullName>
    </submittedName>
</protein>
<keyword evidence="2" id="KW-1185">Reference proteome</keyword>
<accession>A0AAV7U8I3</accession>
<gene>
    <name evidence="1" type="ORF">NDU88_001974</name>
</gene>
<reference evidence="1" key="1">
    <citation type="journal article" date="2022" name="bioRxiv">
        <title>Sequencing and chromosome-scale assembly of the giantPleurodeles waltlgenome.</title>
        <authorList>
            <person name="Brown T."/>
            <person name="Elewa A."/>
            <person name="Iarovenko S."/>
            <person name="Subramanian E."/>
            <person name="Araus A.J."/>
            <person name="Petzold A."/>
            <person name="Susuki M."/>
            <person name="Suzuki K.-i.T."/>
            <person name="Hayashi T."/>
            <person name="Toyoda A."/>
            <person name="Oliveira C."/>
            <person name="Osipova E."/>
            <person name="Leigh N.D."/>
            <person name="Simon A."/>
            <person name="Yun M.H."/>
        </authorList>
    </citation>
    <scope>NUCLEOTIDE SEQUENCE</scope>
    <source>
        <strain evidence="1">20211129_DDA</strain>
        <tissue evidence="1">Liver</tissue>
    </source>
</reference>
<evidence type="ECO:0000313" key="1">
    <source>
        <dbReference type="EMBL" id="KAJ1185180.1"/>
    </source>
</evidence>
<organism evidence="1 2">
    <name type="scientific">Pleurodeles waltl</name>
    <name type="common">Iberian ribbed newt</name>
    <dbReference type="NCBI Taxonomy" id="8319"/>
    <lineage>
        <taxon>Eukaryota</taxon>
        <taxon>Metazoa</taxon>
        <taxon>Chordata</taxon>
        <taxon>Craniata</taxon>
        <taxon>Vertebrata</taxon>
        <taxon>Euteleostomi</taxon>
        <taxon>Amphibia</taxon>
        <taxon>Batrachia</taxon>
        <taxon>Caudata</taxon>
        <taxon>Salamandroidea</taxon>
        <taxon>Salamandridae</taxon>
        <taxon>Pleurodelinae</taxon>
        <taxon>Pleurodeles</taxon>
    </lineage>
</organism>
<dbReference type="Proteomes" id="UP001066276">
    <property type="component" value="Chromosome 3_1"/>
</dbReference>
<proteinExistence type="predicted"/>
<dbReference type="EMBL" id="JANPWB010000005">
    <property type="protein sequence ID" value="KAJ1185180.1"/>
    <property type="molecule type" value="Genomic_DNA"/>
</dbReference>